<proteinExistence type="predicted"/>
<dbReference type="EMBL" id="UINC01078648">
    <property type="protein sequence ID" value="SVC19928.1"/>
    <property type="molecule type" value="Genomic_DNA"/>
</dbReference>
<organism evidence="1">
    <name type="scientific">marine metagenome</name>
    <dbReference type="NCBI Taxonomy" id="408172"/>
    <lineage>
        <taxon>unclassified sequences</taxon>
        <taxon>metagenomes</taxon>
        <taxon>ecological metagenomes</taxon>
    </lineage>
</organism>
<accession>A0A382K6K0</accession>
<dbReference type="AlphaFoldDB" id="A0A382K6K0"/>
<protein>
    <submittedName>
        <fullName evidence="1">Uncharacterized protein</fullName>
    </submittedName>
</protein>
<name>A0A382K6K0_9ZZZZ</name>
<evidence type="ECO:0000313" key="1">
    <source>
        <dbReference type="EMBL" id="SVC19928.1"/>
    </source>
</evidence>
<reference evidence="1" key="1">
    <citation type="submission" date="2018-05" db="EMBL/GenBank/DDBJ databases">
        <authorList>
            <person name="Lanie J.A."/>
            <person name="Ng W.-L."/>
            <person name="Kazmierczak K.M."/>
            <person name="Andrzejewski T.M."/>
            <person name="Davidsen T.M."/>
            <person name="Wayne K.J."/>
            <person name="Tettelin H."/>
            <person name="Glass J.I."/>
            <person name="Rusch D."/>
            <person name="Podicherti R."/>
            <person name="Tsui H.-C.T."/>
            <person name="Winkler M.E."/>
        </authorList>
    </citation>
    <scope>NUCLEOTIDE SEQUENCE</scope>
</reference>
<gene>
    <name evidence="1" type="ORF">METZ01_LOCUS272782</name>
</gene>
<sequence length="77" mass="8949">MSTYRTRIEYESEITCAVKYEKLPIPQIQNCTENVDKSQNIVEQANSNPNNTSLTMSRRHIICNSLILTEMNQKFHS</sequence>